<gene>
    <name evidence="3" type="ORF">WJX74_004144</name>
</gene>
<evidence type="ECO:0000256" key="1">
    <source>
        <dbReference type="SAM" id="MobiDB-lite"/>
    </source>
</evidence>
<accession>A0AAW1REM0</accession>
<feature type="chain" id="PRO_5043351533" evidence="2">
    <location>
        <begin position="22"/>
        <end position="933"/>
    </location>
</feature>
<dbReference type="EMBL" id="JALJOS010000012">
    <property type="protein sequence ID" value="KAK9832248.1"/>
    <property type="molecule type" value="Genomic_DNA"/>
</dbReference>
<reference evidence="3 4" key="1">
    <citation type="journal article" date="2024" name="Nat. Commun.">
        <title>Phylogenomics reveals the evolutionary origins of lichenization in chlorophyte algae.</title>
        <authorList>
            <person name="Puginier C."/>
            <person name="Libourel C."/>
            <person name="Otte J."/>
            <person name="Skaloud P."/>
            <person name="Haon M."/>
            <person name="Grisel S."/>
            <person name="Petersen M."/>
            <person name="Berrin J.G."/>
            <person name="Delaux P.M."/>
            <person name="Dal Grande F."/>
            <person name="Keller J."/>
        </authorList>
    </citation>
    <scope>NUCLEOTIDE SEQUENCE [LARGE SCALE GENOMIC DNA]</scope>
    <source>
        <strain evidence="3 4">SAG 2145</strain>
    </source>
</reference>
<evidence type="ECO:0000256" key="2">
    <source>
        <dbReference type="SAM" id="SignalP"/>
    </source>
</evidence>
<name>A0AAW1REM0_9CHLO</name>
<evidence type="ECO:0000313" key="4">
    <source>
        <dbReference type="Proteomes" id="UP001438707"/>
    </source>
</evidence>
<proteinExistence type="predicted"/>
<dbReference type="AlphaFoldDB" id="A0AAW1REM0"/>
<keyword evidence="4" id="KW-1185">Reference proteome</keyword>
<feature type="region of interest" description="Disordered" evidence="1">
    <location>
        <begin position="399"/>
        <end position="430"/>
    </location>
</feature>
<dbReference type="Proteomes" id="UP001438707">
    <property type="component" value="Unassembled WGS sequence"/>
</dbReference>
<keyword evidence="2" id="KW-0732">Signal</keyword>
<sequence length="933" mass="99208">MVPGPQALLLVSAIAGTLVSAQQASAPSPGGSLASAPAPGTPGDYTVVSGLYTYTLTPTISVGAFALKSQAYFSGNNGSLASAGSTTILGTSSGIINAQISNPPSPMNTTIPAQRYILTDLFGGAACVSYSFASNASSVTVGIADADQYLDMNYSKNPVRFPYTLCGASNCTSSNTYALNASAGHYFFNVSNPSSSIANVVLSYTLYPANASACQGLNTASRVPTPYTQTTPAIVIPPLQTPAIIYYDFLADDGALALVGSVRNTSCTTALLNVNSTYQNGRLPLPAPVYLLLLDQHGVEDLLNPRISGLIPVGGCQAGLNATSCAFTASGLVPGQAYHLWLTYTGNASAFGLSSDAFVTTTFATSTFPGSCSNLISTNATNGGFNGYITFTNGSSDAPATAPSASPVSLSSPSPQPSSPGMGPSPSSSSSAAAPAFISSGSSASNVPVSLGNGIFVNSDGYIDGALTSSGKVLLGGRTEGSERKTQTLLKHMLSGACLKHSKTSKKIFPPQSIFWCSLFTYCFITTISRQRSLSMNNWHGSGILGFVNRGRHLIFELGRVNNFSFMPMLRRPRLQPMSNICQRHALPVHPHKAGLSHIPQRDYRFHAWIMRLSNHAMSMGIVVSEPVLQTDDPAVKMAGTALAPFAQQLVDLSRQLDRMDHTSSMILQLMSAKESFMSLRAVAVTQLTQQMHGLQQVHLASYNQSAVRQACAVSGPLSQLVSSLQQKPMDQAAMPVRKQARKKEKAVRMALKQQAETDQRLAFSSTATQPQALLAAMVAAAPSASEPTLVYPGRSAELQWNCITEYAHLPDLLTEWEDGIQYACGGKKTPPFKTLEQDMAEGHQPVAWRNIDRKPLRAKKLFIYTLLSAEQPRGFVVALQAEAEILGPKQKDTLQGDGALGNGTFWPWSQLRTWLRRRLAAEKYRLLSSGQC</sequence>
<evidence type="ECO:0000313" key="3">
    <source>
        <dbReference type="EMBL" id="KAK9832248.1"/>
    </source>
</evidence>
<protein>
    <submittedName>
        <fullName evidence="3">Uncharacterized protein</fullName>
    </submittedName>
</protein>
<organism evidence="3 4">
    <name type="scientific">Apatococcus lobatus</name>
    <dbReference type="NCBI Taxonomy" id="904363"/>
    <lineage>
        <taxon>Eukaryota</taxon>
        <taxon>Viridiplantae</taxon>
        <taxon>Chlorophyta</taxon>
        <taxon>core chlorophytes</taxon>
        <taxon>Trebouxiophyceae</taxon>
        <taxon>Chlorellales</taxon>
        <taxon>Chlorellaceae</taxon>
        <taxon>Apatococcus</taxon>
    </lineage>
</organism>
<comment type="caution">
    <text evidence="3">The sequence shown here is derived from an EMBL/GenBank/DDBJ whole genome shotgun (WGS) entry which is preliminary data.</text>
</comment>
<feature type="signal peptide" evidence="2">
    <location>
        <begin position="1"/>
        <end position="21"/>
    </location>
</feature>